<keyword evidence="2" id="KW-1185">Reference proteome</keyword>
<reference evidence="1 2" key="1">
    <citation type="submission" date="2014-04" db="EMBL/GenBank/DDBJ databases">
        <authorList>
            <consortium name="DOE Joint Genome Institute"/>
            <person name="Kuo A."/>
            <person name="Kohler A."/>
            <person name="Nagy L.G."/>
            <person name="Floudas D."/>
            <person name="Copeland A."/>
            <person name="Barry K.W."/>
            <person name="Cichocki N."/>
            <person name="Veneault-Fourrey C."/>
            <person name="LaButti K."/>
            <person name="Lindquist E.A."/>
            <person name="Lipzen A."/>
            <person name="Lundell T."/>
            <person name="Morin E."/>
            <person name="Murat C."/>
            <person name="Sun H."/>
            <person name="Tunlid A."/>
            <person name="Henrissat B."/>
            <person name="Grigoriev I.V."/>
            <person name="Hibbett D.S."/>
            <person name="Martin F."/>
            <person name="Nordberg H.P."/>
            <person name="Cantor M.N."/>
            <person name="Hua S.X."/>
        </authorList>
    </citation>
    <scope>NUCLEOTIDE SEQUENCE [LARGE SCALE GENOMIC DNA]</scope>
    <source>
        <strain evidence="1 2">LaAM-08-1</strain>
    </source>
</reference>
<dbReference type="HOGENOM" id="CLU_1086212_0_0_1"/>
<gene>
    <name evidence="1" type="ORF">K443DRAFT_15771</name>
</gene>
<dbReference type="OrthoDB" id="3047760at2759"/>
<protein>
    <submittedName>
        <fullName evidence="1">Unplaced genomic scaffold K443scaffold_883, whole genome shotgun sequence</fullName>
    </submittedName>
</protein>
<dbReference type="STRING" id="1095629.A0A0C9WGP7"/>
<dbReference type="AlphaFoldDB" id="A0A0C9WGP7"/>
<sequence>MAYPVVIRRIADVHSILLNNPQILNHVPLHGVFASKNAGDALDRQALQEAEETVDNLRSAHRLLPALITDDILQSSKIRLQAMQSAHAAHDFQQAPDLAGLHALIQNNHDAVINRLDQIDRRLAQQSAYMRNTRIINKNRSQPTAPVTPLVKHFPDDGHALAEPLRPPAVMQAMLQNYQPNGAVGTIPPNFNSNVDNYTNLDILKLIIFYNDDFGIAVDDALHERKPRPVP</sequence>
<reference evidence="2" key="2">
    <citation type="submission" date="2015-01" db="EMBL/GenBank/DDBJ databases">
        <title>Evolutionary Origins and Diversification of the Mycorrhizal Mutualists.</title>
        <authorList>
            <consortium name="DOE Joint Genome Institute"/>
            <consortium name="Mycorrhizal Genomics Consortium"/>
            <person name="Kohler A."/>
            <person name="Kuo A."/>
            <person name="Nagy L.G."/>
            <person name="Floudas D."/>
            <person name="Copeland A."/>
            <person name="Barry K.W."/>
            <person name="Cichocki N."/>
            <person name="Veneault-Fourrey C."/>
            <person name="LaButti K."/>
            <person name="Lindquist E.A."/>
            <person name="Lipzen A."/>
            <person name="Lundell T."/>
            <person name="Morin E."/>
            <person name="Murat C."/>
            <person name="Riley R."/>
            <person name="Ohm R."/>
            <person name="Sun H."/>
            <person name="Tunlid A."/>
            <person name="Henrissat B."/>
            <person name="Grigoriev I.V."/>
            <person name="Hibbett D.S."/>
            <person name="Martin F."/>
        </authorList>
    </citation>
    <scope>NUCLEOTIDE SEQUENCE [LARGE SCALE GENOMIC DNA]</scope>
    <source>
        <strain evidence="2">LaAM-08-1</strain>
    </source>
</reference>
<accession>A0A0C9WGP7</accession>
<dbReference type="EMBL" id="KN839418">
    <property type="protein sequence ID" value="KIJ89814.1"/>
    <property type="molecule type" value="Genomic_DNA"/>
</dbReference>
<name>A0A0C9WGP7_9AGAR</name>
<organism evidence="1 2">
    <name type="scientific">Laccaria amethystina LaAM-08-1</name>
    <dbReference type="NCBI Taxonomy" id="1095629"/>
    <lineage>
        <taxon>Eukaryota</taxon>
        <taxon>Fungi</taxon>
        <taxon>Dikarya</taxon>
        <taxon>Basidiomycota</taxon>
        <taxon>Agaricomycotina</taxon>
        <taxon>Agaricomycetes</taxon>
        <taxon>Agaricomycetidae</taxon>
        <taxon>Agaricales</taxon>
        <taxon>Agaricineae</taxon>
        <taxon>Hydnangiaceae</taxon>
        <taxon>Laccaria</taxon>
    </lineage>
</organism>
<proteinExistence type="predicted"/>
<dbReference type="Proteomes" id="UP000054477">
    <property type="component" value="Unassembled WGS sequence"/>
</dbReference>
<evidence type="ECO:0000313" key="1">
    <source>
        <dbReference type="EMBL" id="KIJ89814.1"/>
    </source>
</evidence>
<evidence type="ECO:0000313" key="2">
    <source>
        <dbReference type="Proteomes" id="UP000054477"/>
    </source>
</evidence>